<feature type="transmembrane region" description="Helical" evidence="1">
    <location>
        <begin position="63"/>
        <end position="82"/>
    </location>
</feature>
<dbReference type="Pfam" id="PF09515">
    <property type="entry name" value="Thia_YuaJ"/>
    <property type="match status" value="1"/>
</dbReference>
<dbReference type="EMBL" id="WMIB01000018">
    <property type="protein sequence ID" value="MTH54814.1"/>
    <property type="molecule type" value="Genomic_DNA"/>
</dbReference>
<dbReference type="AlphaFoldDB" id="A0A7X2S6Z4"/>
<gene>
    <name evidence="2" type="primary">thiT</name>
    <name evidence="2" type="ORF">GKZ89_15530</name>
</gene>
<feature type="transmembrane region" description="Helical" evidence="1">
    <location>
        <begin position="164"/>
        <end position="181"/>
    </location>
</feature>
<keyword evidence="1" id="KW-1133">Transmembrane helix</keyword>
<dbReference type="Proteomes" id="UP000434639">
    <property type="component" value="Unassembled WGS sequence"/>
</dbReference>
<reference evidence="2 3" key="1">
    <citation type="journal article" date="2017" name="Int. J. Syst. Evol. Microbiol.">
        <title>Bacillus mangrovi sp. nov., isolated from a sediment sample from a mangrove forest.</title>
        <authorList>
            <person name="Gupta V."/>
            <person name="Singh P.K."/>
            <person name="Korpole S."/>
            <person name="Tanuku N.R.S."/>
            <person name="Pinnaka A.K."/>
        </authorList>
    </citation>
    <scope>NUCLEOTIDE SEQUENCE [LARGE SCALE GENOMIC DNA]</scope>
    <source>
        <strain evidence="2 3">KCTC 33872</strain>
    </source>
</reference>
<comment type="caution">
    <text evidence="2">The sequence shown here is derived from an EMBL/GenBank/DDBJ whole genome shotgun (WGS) entry which is preliminary data.</text>
</comment>
<dbReference type="NCBIfam" id="TIGR02357">
    <property type="entry name" value="ECF_ThiT_YuaJ"/>
    <property type="match status" value="1"/>
</dbReference>
<name>A0A7X2S6Z4_9BACI</name>
<evidence type="ECO:0000256" key="1">
    <source>
        <dbReference type="SAM" id="Phobius"/>
    </source>
</evidence>
<accession>A0A7X2S6Z4</accession>
<sequence>MLLKNKDLLFLTETAILTALAVILEMLSGFFIKMPQGGSLSLGMIPIFIMSFRWGLKGGLLTGLLTGILHPIVMPPVIVHYAQALLDYPLPYMLAGMSGVLSGWVHRSLSQAKWNTLMAVFAAAAIGSILRSASHILSGVIFFGSYAPKGTPVFTYSFIYNTTWMLPTWIIASFAVWLILLKSPRVIKSSRKKTVSL</sequence>
<protein>
    <submittedName>
        <fullName evidence="2">Energy-coupled thiamine transporter ThiT</fullName>
    </submittedName>
</protein>
<feature type="transmembrane region" description="Helical" evidence="1">
    <location>
        <begin position="7"/>
        <end position="32"/>
    </location>
</feature>
<evidence type="ECO:0000313" key="2">
    <source>
        <dbReference type="EMBL" id="MTH54814.1"/>
    </source>
</evidence>
<keyword evidence="1" id="KW-0812">Transmembrane</keyword>
<dbReference type="InterPro" id="IPR012651">
    <property type="entry name" value="Thia_Transptr_ThiT"/>
</dbReference>
<feature type="transmembrane region" description="Helical" evidence="1">
    <location>
        <begin position="117"/>
        <end position="144"/>
    </location>
</feature>
<keyword evidence="3" id="KW-1185">Reference proteome</keyword>
<dbReference type="GO" id="GO:0015234">
    <property type="term" value="F:thiamine transmembrane transporter activity"/>
    <property type="evidence" value="ECO:0007669"/>
    <property type="project" value="InterPro"/>
</dbReference>
<proteinExistence type="predicted"/>
<organism evidence="2 3">
    <name type="scientific">Metabacillus mangrovi</name>
    <dbReference type="NCBI Taxonomy" id="1491830"/>
    <lineage>
        <taxon>Bacteria</taxon>
        <taxon>Bacillati</taxon>
        <taxon>Bacillota</taxon>
        <taxon>Bacilli</taxon>
        <taxon>Bacillales</taxon>
        <taxon>Bacillaceae</taxon>
        <taxon>Metabacillus</taxon>
    </lineage>
</organism>
<dbReference type="GO" id="GO:0005886">
    <property type="term" value="C:plasma membrane"/>
    <property type="evidence" value="ECO:0007669"/>
    <property type="project" value="InterPro"/>
</dbReference>
<feature type="transmembrane region" description="Helical" evidence="1">
    <location>
        <begin position="88"/>
        <end position="105"/>
    </location>
</feature>
<evidence type="ECO:0000313" key="3">
    <source>
        <dbReference type="Proteomes" id="UP000434639"/>
    </source>
</evidence>
<dbReference type="Gene3D" id="1.10.1760.20">
    <property type="match status" value="1"/>
</dbReference>
<keyword evidence="1" id="KW-0472">Membrane</keyword>